<protein>
    <submittedName>
        <fullName evidence="1">7223_t:CDS:1</fullName>
    </submittedName>
</protein>
<dbReference type="AlphaFoldDB" id="A0A9N9CUL4"/>
<dbReference type="Proteomes" id="UP000789831">
    <property type="component" value="Unassembled WGS sequence"/>
</dbReference>
<evidence type="ECO:0000313" key="1">
    <source>
        <dbReference type="EMBL" id="CAG8614558.1"/>
    </source>
</evidence>
<name>A0A9N9CUL4_9GLOM</name>
<gene>
    <name evidence="1" type="ORF">AGERDE_LOCUS9763</name>
</gene>
<evidence type="ECO:0000313" key="2">
    <source>
        <dbReference type="Proteomes" id="UP000789831"/>
    </source>
</evidence>
<dbReference type="EMBL" id="CAJVPL010002585">
    <property type="protein sequence ID" value="CAG8614558.1"/>
    <property type="molecule type" value="Genomic_DNA"/>
</dbReference>
<reference evidence="1" key="1">
    <citation type="submission" date="2021-06" db="EMBL/GenBank/DDBJ databases">
        <authorList>
            <person name="Kallberg Y."/>
            <person name="Tangrot J."/>
            <person name="Rosling A."/>
        </authorList>
    </citation>
    <scope>NUCLEOTIDE SEQUENCE</scope>
    <source>
        <strain evidence="1">MT106</strain>
    </source>
</reference>
<sequence>MGYTKRMILESDFVTSVKLVRLFNIPRLFPSLLVTTTTTPMSFSLQIVTPSGHPVGTNKIIGVTLLGKAGSLQWWTGSYMDLHEVHRSAKMVLIDFDDACRSPSATAYTAMAMESHAPEIPLVLTIRV</sequence>
<comment type="caution">
    <text evidence="1">The sequence shown here is derived from an EMBL/GenBank/DDBJ whole genome shotgun (WGS) entry which is preliminary data.</text>
</comment>
<organism evidence="1 2">
    <name type="scientific">Ambispora gerdemannii</name>
    <dbReference type="NCBI Taxonomy" id="144530"/>
    <lineage>
        <taxon>Eukaryota</taxon>
        <taxon>Fungi</taxon>
        <taxon>Fungi incertae sedis</taxon>
        <taxon>Mucoromycota</taxon>
        <taxon>Glomeromycotina</taxon>
        <taxon>Glomeromycetes</taxon>
        <taxon>Archaeosporales</taxon>
        <taxon>Ambisporaceae</taxon>
        <taxon>Ambispora</taxon>
    </lineage>
</organism>
<keyword evidence="2" id="KW-1185">Reference proteome</keyword>
<accession>A0A9N9CUL4</accession>
<proteinExistence type="predicted"/>